<dbReference type="InterPro" id="IPR027417">
    <property type="entry name" value="P-loop_NTPase"/>
</dbReference>
<dbReference type="SUPFAM" id="SSF48403">
    <property type="entry name" value="Ankyrin repeat"/>
    <property type="match status" value="1"/>
</dbReference>
<protein>
    <recommendedName>
        <fullName evidence="6">NACHT domain-containing protein</fullName>
    </recommendedName>
</protein>
<evidence type="ECO:0000256" key="1">
    <source>
        <dbReference type="ARBA" id="ARBA00022737"/>
    </source>
</evidence>
<feature type="domain" description="Nephrocystin 3-like N-terminal" evidence="3">
    <location>
        <begin position="10"/>
        <end position="142"/>
    </location>
</feature>
<dbReference type="PANTHER" id="PTHR10039:SF14">
    <property type="entry name" value="NACHT DOMAIN-CONTAINING PROTEIN"/>
    <property type="match status" value="1"/>
</dbReference>
<feature type="domain" description="GPI inositol-deacylase winged helix" evidence="2">
    <location>
        <begin position="270"/>
        <end position="354"/>
    </location>
</feature>
<evidence type="ECO:0000259" key="2">
    <source>
        <dbReference type="Pfam" id="PF22939"/>
    </source>
</evidence>
<dbReference type="InterPro" id="IPR036770">
    <property type="entry name" value="Ankyrin_rpt-contain_sf"/>
</dbReference>
<feature type="non-terminal residue" evidence="4">
    <location>
        <position position="824"/>
    </location>
</feature>
<evidence type="ECO:0000259" key="3">
    <source>
        <dbReference type="Pfam" id="PF24883"/>
    </source>
</evidence>
<evidence type="ECO:0000313" key="5">
    <source>
        <dbReference type="Proteomes" id="UP001480595"/>
    </source>
</evidence>
<name>A0ABR1VQI9_9PEZI</name>
<keyword evidence="5" id="KW-1185">Reference proteome</keyword>
<dbReference type="PANTHER" id="PTHR10039">
    <property type="entry name" value="AMELOGENIN"/>
    <property type="match status" value="1"/>
</dbReference>
<comment type="caution">
    <text evidence="4">The sequence shown here is derived from an EMBL/GenBank/DDBJ whole genome shotgun (WGS) entry which is preliminary data.</text>
</comment>
<dbReference type="Gene3D" id="1.25.40.20">
    <property type="entry name" value="Ankyrin repeat-containing domain"/>
    <property type="match status" value="1"/>
</dbReference>
<keyword evidence="1" id="KW-0677">Repeat</keyword>
<dbReference type="Proteomes" id="UP001480595">
    <property type="component" value="Unassembled WGS sequence"/>
</dbReference>
<dbReference type="GeneID" id="92088885"/>
<dbReference type="RefSeq" id="XP_066717989.1">
    <property type="nucleotide sequence ID" value="XM_066855822.1"/>
</dbReference>
<dbReference type="SUPFAM" id="SSF52540">
    <property type="entry name" value="P-loop containing nucleoside triphosphate hydrolases"/>
    <property type="match status" value="1"/>
</dbReference>
<accession>A0ABR1VQI9</accession>
<evidence type="ECO:0008006" key="6">
    <source>
        <dbReference type="Google" id="ProtNLM"/>
    </source>
</evidence>
<dbReference type="InterPro" id="IPR054471">
    <property type="entry name" value="GPIID_WHD"/>
</dbReference>
<dbReference type="Pfam" id="PF24883">
    <property type="entry name" value="NPHP3_N"/>
    <property type="match status" value="1"/>
</dbReference>
<organism evidence="4 5">
    <name type="scientific">Apiospora phragmitis</name>
    <dbReference type="NCBI Taxonomy" id="2905665"/>
    <lineage>
        <taxon>Eukaryota</taxon>
        <taxon>Fungi</taxon>
        <taxon>Dikarya</taxon>
        <taxon>Ascomycota</taxon>
        <taxon>Pezizomycotina</taxon>
        <taxon>Sordariomycetes</taxon>
        <taxon>Xylariomycetidae</taxon>
        <taxon>Amphisphaeriales</taxon>
        <taxon>Apiosporaceae</taxon>
        <taxon>Apiospora</taxon>
    </lineage>
</organism>
<dbReference type="InterPro" id="IPR056884">
    <property type="entry name" value="NPHP3-like_N"/>
</dbReference>
<dbReference type="Gene3D" id="3.40.50.300">
    <property type="entry name" value="P-loop containing nucleotide triphosphate hydrolases"/>
    <property type="match status" value="1"/>
</dbReference>
<proteinExistence type="predicted"/>
<dbReference type="EMBL" id="JAQQWL010000005">
    <property type="protein sequence ID" value="KAK8073514.1"/>
    <property type="molecule type" value="Genomic_DNA"/>
</dbReference>
<gene>
    <name evidence="4" type="ORF">PG994_004413</name>
</gene>
<dbReference type="Pfam" id="PF22939">
    <property type="entry name" value="WHD_GPIID"/>
    <property type="match status" value="1"/>
</dbReference>
<sequence length="824" mass="94173">MQSQVFPDCALFIHGMPGADKTSLAARIIDHISAQPGLNHTSLLYFYFKHTGNDKRSMAHMLRALLAQLVRQDASLAHVLYEKYCSVSTREAQTMATLKSWAVELLKTQARCTIILDGPDECNHHSDGYESKRIMEWFLKSTIPDCAREGLKIRVLCLGQRDGVVDHSHKGSLSILERSEISLRRWYYYQKVSSYKFCVRLSLATPPINQLLVMFLYAKLVMDNLMAQGSIEELDEELNVNFPKGLDEACVTPEPYDRIAFRILDQTSRPQSQREAACQILKWLTCAVRPLRWREIQSLSCIDPHNGICNPRKRRVDNCKCICGSFVEIEQLESGMECLDGTDPVVGLVHDTARRVRRCMKMIYLHKADVPNRYLIQSGLVVLPEVNANMAIFSSTYLASLPFKANSAAVVRENAMNGYYGFLDFLVFSWQKHLEFCLEHGHKLSLSIIRHIQQAFNTLLQHLDDNEVIEDVDDVLESMKSFFNTNNGLRRYIKHLDHLSSAIRTVVEGIDPTDLDGRSRNVFFSLNGEQRYKCPKPRCVRFCHGFESRKSGDYHAAQHYAQFNCSIESCPRRKVGFTTRADLDQHTKEAHTSVKNKPKDLFPTASGQMEPLYDACTRGDIQAVKYWIKKGKRLIDLHLAVAAENGHVELYATLYPLAAAPRLESLHLAIRQRSITMCRVLLNAATQEQTHYYINSGNYFSRIQEAANYADRNIFDLLLSMNSRRQRPLNLAETFLKILHSRDHRAIKDTMEIMERLFSLSKQENMLAELSTDTLDRAIAKDDGLILVFLLQVMDEHITRLKSAERDSPLYKSIQLGKSDCVKS</sequence>
<evidence type="ECO:0000313" key="4">
    <source>
        <dbReference type="EMBL" id="KAK8073514.1"/>
    </source>
</evidence>
<reference evidence="4 5" key="1">
    <citation type="submission" date="2023-01" db="EMBL/GenBank/DDBJ databases">
        <title>Analysis of 21 Apiospora genomes using comparative genomics revels a genus with tremendous synthesis potential of carbohydrate active enzymes and secondary metabolites.</title>
        <authorList>
            <person name="Sorensen T."/>
        </authorList>
    </citation>
    <scope>NUCLEOTIDE SEQUENCE [LARGE SCALE GENOMIC DNA]</scope>
    <source>
        <strain evidence="4 5">CBS 135458</strain>
    </source>
</reference>